<organism evidence="2 3">
    <name type="scientific">Flavonifractor hominis</name>
    <dbReference type="NCBI Taxonomy" id="3133178"/>
    <lineage>
        <taxon>Bacteria</taxon>
        <taxon>Bacillati</taxon>
        <taxon>Bacillota</taxon>
        <taxon>Clostridia</taxon>
        <taxon>Eubacteriales</taxon>
        <taxon>Oscillospiraceae</taxon>
        <taxon>Flavonifractor</taxon>
    </lineage>
</organism>
<protein>
    <submittedName>
        <fullName evidence="2">GNAT family N-acetyltransferase</fullName>
    </submittedName>
</protein>
<dbReference type="RefSeq" id="WP_349141110.1">
    <property type="nucleotide sequence ID" value="NZ_JBBMFT010000011.1"/>
</dbReference>
<evidence type="ECO:0000259" key="1">
    <source>
        <dbReference type="PROSITE" id="PS51186"/>
    </source>
</evidence>
<evidence type="ECO:0000313" key="3">
    <source>
        <dbReference type="Proteomes" id="UP001440599"/>
    </source>
</evidence>
<dbReference type="Gene3D" id="3.40.630.30">
    <property type="match status" value="1"/>
</dbReference>
<dbReference type="InterPro" id="IPR016181">
    <property type="entry name" value="Acyl_CoA_acyltransferase"/>
</dbReference>
<dbReference type="EMBL" id="JBBMFT010000011">
    <property type="protein sequence ID" value="MEQ2457315.1"/>
    <property type="molecule type" value="Genomic_DNA"/>
</dbReference>
<comment type="caution">
    <text evidence="2">The sequence shown here is derived from an EMBL/GenBank/DDBJ whole genome shotgun (WGS) entry which is preliminary data.</text>
</comment>
<dbReference type="Proteomes" id="UP001440599">
    <property type="component" value="Unassembled WGS sequence"/>
</dbReference>
<dbReference type="SUPFAM" id="SSF55729">
    <property type="entry name" value="Acyl-CoA N-acyltransferases (Nat)"/>
    <property type="match status" value="1"/>
</dbReference>
<evidence type="ECO:0000313" key="2">
    <source>
        <dbReference type="EMBL" id="MEQ2457315.1"/>
    </source>
</evidence>
<dbReference type="Pfam" id="PF00583">
    <property type="entry name" value="Acetyltransf_1"/>
    <property type="match status" value="1"/>
</dbReference>
<keyword evidence="3" id="KW-1185">Reference proteome</keyword>
<dbReference type="PROSITE" id="PS51186">
    <property type="entry name" value="GNAT"/>
    <property type="match status" value="1"/>
</dbReference>
<feature type="domain" description="N-acetyltransferase" evidence="1">
    <location>
        <begin position="2"/>
        <end position="148"/>
    </location>
</feature>
<name>A0ABV1ETI1_9FIRM</name>
<gene>
    <name evidence="2" type="ORF">WMO45_12380</name>
</gene>
<dbReference type="InterPro" id="IPR000182">
    <property type="entry name" value="GNAT_dom"/>
</dbReference>
<proteinExistence type="predicted"/>
<accession>A0ABV1ETI1</accession>
<sequence>MYTYSTLESLCDSQLAQCLSRAFGDYCVSVPADGAVLLSHLEESGVDRAASYGAFREGRLIGLLLNAQGEYGGERAVFAVAAGVVPEHRGRQVFHHLLARAEGELARQGAQAYYLEVLRQNRDAIRLYQGLGFSVAREYQILRSAPAAGGPVPPPAEETDLSRFDPGAAGHCLLAEPSFEHTTAVLLRRARPPRVRYMTRQGRISAFCVFDQASGAVFQLGYAHLPDLGALVQGLVSSFPAVTVKNLDVGYPQLLRLLSGCSFQVVAGQYELRKPLSGG</sequence>
<reference evidence="2 3" key="1">
    <citation type="submission" date="2024-03" db="EMBL/GenBank/DDBJ databases">
        <title>Human intestinal bacterial collection.</title>
        <authorList>
            <person name="Pauvert C."/>
            <person name="Hitch T.C.A."/>
            <person name="Clavel T."/>
        </authorList>
    </citation>
    <scope>NUCLEOTIDE SEQUENCE [LARGE SCALE GENOMIC DNA]</scope>
    <source>
        <strain evidence="2 3">CLA-AP-H34</strain>
    </source>
</reference>